<dbReference type="SUPFAM" id="SSF47413">
    <property type="entry name" value="lambda repressor-like DNA-binding domains"/>
    <property type="match status" value="1"/>
</dbReference>
<dbReference type="Proteomes" id="UP000318349">
    <property type="component" value="Unassembled WGS sequence"/>
</dbReference>
<proteinExistence type="predicted"/>
<dbReference type="Gene3D" id="1.10.260.40">
    <property type="entry name" value="lambda repressor-like DNA-binding domains"/>
    <property type="match status" value="1"/>
</dbReference>
<dbReference type="InterPro" id="IPR010982">
    <property type="entry name" value="Lambda_DNA-bd_dom_sf"/>
</dbReference>
<dbReference type="AlphaFoldDB" id="A0A557R5V4"/>
<accession>A0A557R5V4</accession>
<comment type="caution">
    <text evidence="1">The sequence shown here is derived from an EMBL/GenBank/DDBJ whole genome shotgun (WGS) entry which is preliminary data.</text>
</comment>
<reference evidence="1 2" key="1">
    <citation type="submission" date="2019-07" db="EMBL/GenBank/DDBJ databases">
        <title>The pathways for chlorine oxyanion respiration interact through the shared metabolite chlorate.</title>
        <authorList>
            <person name="Barnum T.P."/>
            <person name="Cheng Y."/>
            <person name="Hill K.A."/>
            <person name="Lucas L.N."/>
            <person name="Carlson H.K."/>
            <person name="Coates J.D."/>
        </authorList>
    </citation>
    <scope>NUCLEOTIDE SEQUENCE [LARGE SCALE GENOMIC DNA]</scope>
    <source>
        <strain evidence="1 2">SFB-1</strain>
    </source>
</reference>
<dbReference type="GO" id="GO:0003677">
    <property type="term" value="F:DNA binding"/>
    <property type="evidence" value="ECO:0007669"/>
    <property type="project" value="InterPro"/>
</dbReference>
<dbReference type="EMBL" id="VMNI01000021">
    <property type="protein sequence ID" value="TVO72285.1"/>
    <property type="molecule type" value="Genomic_DNA"/>
</dbReference>
<protein>
    <submittedName>
        <fullName evidence="1">XRE family transcriptional regulator</fullName>
    </submittedName>
</protein>
<evidence type="ECO:0000313" key="2">
    <source>
        <dbReference type="Proteomes" id="UP000318349"/>
    </source>
</evidence>
<sequence>MTSPNKKITIAKFLTRTIEASHKTQKEIATEIGYENPNIITMFKTGATKLPMTTVGPMATALGVDPAYLLRLALSEYCAETYNAIERCLGSPILTERERLMIESFRRCTDDADPPVIVFDGKRAVAVAFA</sequence>
<name>A0A557R5V4_9RHOO</name>
<gene>
    <name evidence="1" type="ORF">FHP89_18565</name>
</gene>
<evidence type="ECO:0000313" key="1">
    <source>
        <dbReference type="EMBL" id="TVO72285.1"/>
    </source>
</evidence>
<organism evidence="1 2">
    <name type="scientific">Denitromonas halophila</name>
    <dbReference type="NCBI Taxonomy" id="1629404"/>
    <lineage>
        <taxon>Bacteria</taxon>
        <taxon>Pseudomonadati</taxon>
        <taxon>Pseudomonadota</taxon>
        <taxon>Betaproteobacteria</taxon>
        <taxon>Rhodocyclales</taxon>
        <taxon>Zoogloeaceae</taxon>
        <taxon>Denitromonas</taxon>
    </lineage>
</organism>